<dbReference type="PANTHER" id="PTHR37953">
    <property type="entry name" value="UPF0127 PROTEIN MJ1496"/>
    <property type="match status" value="1"/>
</dbReference>
<dbReference type="AlphaFoldDB" id="A0A1G1YZR8"/>
<comment type="caution">
    <text evidence="2">The sequence shown here is derived from an EMBL/GenBank/DDBJ whole genome shotgun (WGS) entry which is preliminary data.</text>
</comment>
<reference evidence="2 3" key="1">
    <citation type="journal article" date="2016" name="Nat. Commun.">
        <title>Thousands of microbial genomes shed light on interconnected biogeochemical processes in an aquifer system.</title>
        <authorList>
            <person name="Anantharaman K."/>
            <person name="Brown C.T."/>
            <person name="Hug L.A."/>
            <person name="Sharon I."/>
            <person name="Castelle C.J."/>
            <person name="Probst A.J."/>
            <person name="Thomas B.C."/>
            <person name="Singh A."/>
            <person name="Wilkins M.J."/>
            <person name="Karaoz U."/>
            <person name="Brodie E.L."/>
            <person name="Williams K.H."/>
            <person name="Hubbard S.S."/>
            <person name="Banfield J.F."/>
        </authorList>
    </citation>
    <scope>NUCLEOTIDE SEQUENCE [LARGE SCALE GENOMIC DNA]</scope>
</reference>
<dbReference type="Proteomes" id="UP000178651">
    <property type="component" value="Unassembled WGS sequence"/>
</dbReference>
<evidence type="ECO:0000256" key="1">
    <source>
        <dbReference type="SAM" id="Phobius"/>
    </source>
</evidence>
<evidence type="ECO:0000313" key="3">
    <source>
        <dbReference type="Proteomes" id="UP000178651"/>
    </source>
</evidence>
<dbReference type="Pfam" id="PF02643">
    <property type="entry name" value="DUF192"/>
    <property type="match status" value="1"/>
</dbReference>
<protein>
    <recommendedName>
        <fullName evidence="4">DUF192 domain-containing protein</fullName>
    </recommendedName>
</protein>
<keyword evidence="1" id="KW-1133">Transmembrane helix</keyword>
<dbReference type="PANTHER" id="PTHR37953:SF1">
    <property type="entry name" value="UPF0127 PROTEIN MJ1496"/>
    <property type="match status" value="1"/>
</dbReference>
<gene>
    <name evidence="2" type="ORF">A3D47_01425</name>
</gene>
<sequence length="144" mass="16213">MIKWLTIAFMVVGTIYYAVITFAPFGISHNIAIIDGNEFSVQIADSIDERDKGLSGRNSLGGKEGLLFVFDESDEYGFWMKDMKFPIDIIWIENNEVVYVLPNVKPDSYPSVFYPPQPANKVLEINAGLSESLGIMKYSSFLLK</sequence>
<feature type="transmembrane region" description="Helical" evidence="1">
    <location>
        <begin position="7"/>
        <end position="27"/>
    </location>
</feature>
<evidence type="ECO:0008006" key="4">
    <source>
        <dbReference type="Google" id="ProtNLM"/>
    </source>
</evidence>
<dbReference type="Gene3D" id="2.60.120.1140">
    <property type="entry name" value="Protein of unknown function DUF192"/>
    <property type="match status" value="1"/>
</dbReference>
<dbReference type="EMBL" id="MHIU01000019">
    <property type="protein sequence ID" value="OGY57883.1"/>
    <property type="molecule type" value="Genomic_DNA"/>
</dbReference>
<evidence type="ECO:0000313" key="2">
    <source>
        <dbReference type="EMBL" id="OGY57883.1"/>
    </source>
</evidence>
<dbReference type="InterPro" id="IPR038695">
    <property type="entry name" value="Saro_0823-like_sf"/>
</dbReference>
<keyword evidence="1" id="KW-0472">Membrane</keyword>
<keyword evidence="1" id="KW-0812">Transmembrane</keyword>
<dbReference type="InterPro" id="IPR003795">
    <property type="entry name" value="DUF192"/>
</dbReference>
<proteinExistence type="predicted"/>
<organism evidence="2 3">
    <name type="scientific">Candidatus Colwellbacteria bacterium RIFCSPHIGHO2_02_FULL_43_15</name>
    <dbReference type="NCBI Taxonomy" id="1797686"/>
    <lineage>
        <taxon>Bacteria</taxon>
        <taxon>Candidatus Colwelliibacteriota</taxon>
    </lineage>
</organism>
<name>A0A1G1YZR8_9BACT</name>
<accession>A0A1G1YZR8</accession>